<evidence type="ECO:0000259" key="5">
    <source>
        <dbReference type="PROSITE" id="PS51677"/>
    </source>
</evidence>
<dbReference type="Proteomes" id="UP000000552">
    <property type="component" value="Chromosome"/>
</dbReference>
<dbReference type="GO" id="GO:0016810">
    <property type="term" value="F:hydrolase activity, acting on carbon-nitrogen (but not peptide) bonds"/>
    <property type="evidence" value="ECO:0007669"/>
    <property type="project" value="InterPro"/>
</dbReference>
<feature type="domain" description="NodB homology" evidence="5">
    <location>
        <begin position="83"/>
        <end position="288"/>
    </location>
</feature>
<dbReference type="PROSITE" id="PS51677">
    <property type="entry name" value="NODB"/>
    <property type="match status" value="1"/>
</dbReference>
<sequence length="288" mass="30410">MVRAPGQSNCRARHFSAIHRPISAFMRVFGCRLEIASQEFGLMRLLQRHLCMIAMSLVAVPSAHAATLVEPTLHIKPAASGAGRVALTLDACDGQTDTRILSALVENKIPATIFVTGIWLKRNAAAVEIMRAHPDLFELENHGGRHIPAVDTPQKIYGIKSAGSPDAVLAEVESGAAALARTGEPAPKWFRGATAEYSPSAIAMIRKLGFKIAGFSINGDGGSLLGAKETTRRIAAAKDGDVIISHINQPTHAAGEGVVQGLLALKAKGMTFVRLDDADGTGNHGTTD</sequence>
<dbReference type="CDD" id="cd10955">
    <property type="entry name" value="CE4_BH0857_like"/>
    <property type="match status" value="1"/>
</dbReference>
<dbReference type="Gene3D" id="3.20.20.370">
    <property type="entry name" value="Glycoside hydrolase/deacetylase"/>
    <property type="match status" value="1"/>
</dbReference>
<dbReference type="GO" id="GO:0005975">
    <property type="term" value="P:carbohydrate metabolic process"/>
    <property type="evidence" value="ECO:0007669"/>
    <property type="project" value="InterPro"/>
</dbReference>
<evidence type="ECO:0000256" key="2">
    <source>
        <dbReference type="ARBA" id="ARBA00010973"/>
    </source>
</evidence>
<reference evidence="6 7" key="1">
    <citation type="journal article" date="2000" name="DNA Res.">
        <title>Complete genome structure of the nitrogen-fixing symbiotic bacterium Mesorhizobium loti.</title>
        <authorList>
            <person name="Kaneko T."/>
            <person name="Nakamura Y."/>
            <person name="Sato S."/>
            <person name="Asamizu E."/>
            <person name="Kato T."/>
            <person name="Sasamoto S."/>
            <person name="Watanabe A."/>
            <person name="Idesawa K."/>
            <person name="Ishikawa A."/>
            <person name="Kawashima K."/>
            <person name="Kimura T."/>
            <person name="Kishida Y."/>
            <person name="Kiyokawa C."/>
            <person name="Kohara M."/>
            <person name="Matsumoto M."/>
            <person name="Matsuno A."/>
            <person name="Mochizuki Y."/>
            <person name="Nakayama S."/>
            <person name="Nakazaki N."/>
            <person name="Shimpo S."/>
            <person name="Sugimoto M."/>
            <person name="Takeuchi C."/>
            <person name="Yamada M."/>
            <person name="Tabata S."/>
        </authorList>
    </citation>
    <scope>NUCLEOTIDE SEQUENCE [LARGE SCALE GENOMIC DNA]</scope>
    <source>
        <strain evidence="7">LMG 29417 / CECT 9101 / MAFF 303099</strain>
    </source>
</reference>
<dbReference type="InterPro" id="IPR050248">
    <property type="entry name" value="Polysacc_deacetylase_ArnD"/>
</dbReference>
<protein>
    <recommendedName>
        <fullName evidence="3">Chitooligosaccharide deacetylase</fullName>
    </recommendedName>
    <alternativeName>
        <fullName evidence="4">Nodulation protein B</fullName>
    </alternativeName>
</protein>
<dbReference type="eggNOG" id="COG0726">
    <property type="taxonomic scope" value="Bacteria"/>
</dbReference>
<comment type="similarity">
    <text evidence="2">Belongs to the polysaccharide deacetylase family.</text>
</comment>
<dbReference type="InterPro" id="IPR011330">
    <property type="entry name" value="Glyco_hydro/deAcase_b/a-brl"/>
</dbReference>
<dbReference type="AlphaFoldDB" id="Q985U0"/>
<evidence type="ECO:0000256" key="3">
    <source>
        <dbReference type="ARBA" id="ARBA00020071"/>
    </source>
</evidence>
<evidence type="ECO:0000256" key="1">
    <source>
        <dbReference type="ARBA" id="ARBA00003236"/>
    </source>
</evidence>
<gene>
    <name evidence="6" type="ordered locus">mlr7533</name>
</gene>
<dbReference type="HOGENOM" id="CLU_021264_4_2_5"/>
<evidence type="ECO:0000313" key="7">
    <source>
        <dbReference type="Proteomes" id="UP000000552"/>
    </source>
</evidence>
<comment type="function">
    <text evidence="1">Is involved in generating a small heat-stable compound (Nod), an acylated oligomer of N-acetylglucosamine, that stimulates mitosis in various plant protoplasts.</text>
</comment>
<name>Q985U0_RHILO</name>
<dbReference type="PANTHER" id="PTHR10587">
    <property type="entry name" value="GLYCOSYL TRANSFERASE-RELATED"/>
    <property type="match status" value="1"/>
</dbReference>
<dbReference type="EMBL" id="BA000012">
    <property type="protein sequence ID" value="BAB53972.1"/>
    <property type="molecule type" value="Genomic_DNA"/>
</dbReference>
<dbReference type="PANTHER" id="PTHR10587:SF134">
    <property type="entry name" value="SECRETED PROTEIN"/>
    <property type="match status" value="1"/>
</dbReference>
<dbReference type="KEGG" id="mlo:mlr7533"/>
<accession>Q985U0</accession>
<dbReference type="Pfam" id="PF01522">
    <property type="entry name" value="Polysacc_deac_1"/>
    <property type="match status" value="1"/>
</dbReference>
<dbReference type="InterPro" id="IPR002509">
    <property type="entry name" value="NODB_dom"/>
</dbReference>
<proteinExistence type="inferred from homology"/>
<evidence type="ECO:0000256" key="4">
    <source>
        <dbReference type="ARBA" id="ARBA00032976"/>
    </source>
</evidence>
<dbReference type="SUPFAM" id="SSF88713">
    <property type="entry name" value="Glycoside hydrolase/deacetylase"/>
    <property type="match status" value="1"/>
</dbReference>
<evidence type="ECO:0000313" key="6">
    <source>
        <dbReference type="EMBL" id="BAB53972.1"/>
    </source>
</evidence>
<organism evidence="6 7">
    <name type="scientific">Mesorhizobium japonicum (strain LMG 29417 / CECT 9101 / MAFF 303099)</name>
    <name type="common">Mesorhizobium loti (strain MAFF 303099)</name>
    <dbReference type="NCBI Taxonomy" id="266835"/>
    <lineage>
        <taxon>Bacteria</taxon>
        <taxon>Pseudomonadati</taxon>
        <taxon>Pseudomonadota</taxon>
        <taxon>Alphaproteobacteria</taxon>
        <taxon>Hyphomicrobiales</taxon>
        <taxon>Phyllobacteriaceae</taxon>
        <taxon>Mesorhizobium</taxon>
    </lineage>
</organism>